<evidence type="ECO:0000256" key="4">
    <source>
        <dbReference type="ARBA" id="ARBA00022842"/>
    </source>
</evidence>
<comment type="catalytic activity">
    <reaction evidence="6 8">
        <text>alpha-D-glucosamine 1-phosphate = D-glucosamine 6-phosphate</text>
        <dbReference type="Rhea" id="RHEA:23424"/>
        <dbReference type="ChEBI" id="CHEBI:58516"/>
        <dbReference type="ChEBI" id="CHEBI:58725"/>
        <dbReference type="EC" id="5.4.2.10"/>
    </reaction>
</comment>
<dbReference type="CDD" id="cd05802">
    <property type="entry name" value="GlmM"/>
    <property type="match status" value="1"/>
</dbReference>
<dbReference type="InterPro" id="IPR005843">
    <property type="entry name" value="A-D-PHexomutase_C"/>
</dbReference>
<gene>
    <name evidence="6 13" type="primary">glmM</name>
    <name evidence="13" type="ORF">NCTC12221_00897</name>
</gene>
<dbReference type="FunFam" id="3.40.120.10:FF:000001">
    <property type="entry name" value="Phosphoglucosamine mutase"/>
    <property type="match status" value="1"/>
</dbReference>
<evidence type="ECO:0000256" key="2">
    <source>
        <dbReference type="ARBA" id="ARBA00022553"/>
    </source>
</evidence>
<feature type="domain" description="Alpha-D-phosphohexomutase C-terminal" evidence="9">
    <location>
        <begin position="384"/>
        <end position="445"/>
    </location>
</feature>
<dbReference type="GO" id="GO:0009252">
    <property type="term" value="P:peptidoglycan biosynthetic process"/>
    <property type="evidence" value="ECO:0007669"/>
    <property type="project" value="TreeGrafter"/>
</dbReference>
<dbReference type="Pfam" id="PF02878">
    <property type="entry name" value="PGM_PMM_I"/>
    <property type="match status" value="1"/>
</dbReference>
<dbReference type="InterPro" id="IPR050060">
    <property type="entry name" value="Phosphoglucosamine_mutase"/>
</dbReference>
<dbReference type="RefSeq" id="WP_115026146.1">
    <property type="nucleotide sequence ID" value="NZ_UGHZ01000001.1"/>
</dbReference>
<keyword evidence="4 6" id="KW-0460">Magnesium</keyword>
<dbReference type="InterPro" id="IPR036900">
    <property type="entry name" value="A-D-PHexomutase_C_sf"/>
</dbReference>
<dbReference type="SUPFAM" id="SSF53738">
    <property type="entry name" value="Phosphoglucomutase, first 3 domains"/>
    <property type="match status" value="3"/>
</dbReference>
<dbReference type="FunFam" id="3.40.120.10:FF:000003">
    <property type="entry name" value="Phosphoglucosamine mutase"/>
    <property type="match status" value="1"/>
</dbReference>
<dbReference type="SUPFAM" id="SSF55957">
    <property type="entry name" value="Phosphoglucomutase, C-terminal domain"/>
    <property type="match status" value="1"/>
</dbReference>
<evidence type="ECO:0000259" key="10">
    <source>
        <dbReference type="Pfam" id="PF02878"/>
    </source>
</evidence>
<dbReference type="HAMAP" id="MF_01554_B">
    <property type="entry name" value="GlmM_B"/>
    <property type="match status" value="1"/>
</dbReference>
<dbReference type="InterPro" id="IPR016066">
    <property type="entry name" value="A-D-PHexomutase_CS"/>
</dbReference>
<keyword evidence="2 6" id="KW-0597">Phosphoprotein</keyword>
<name>A0A377JPB1_9HELI</name>
<dbReference type="Gene3D" id="3.30.310.50">
    <property type="entry name" value="Alpha-D-phosphohexomutase, C-terminal domain"/>
    <property type="match status" value="1"/>
</dbReference>
<evidence type="ECO:0000256" key="7">
    <source>
        <dbReference type="RuleBase" id="RU004326"/>
    </source>
</evidence>
<dbReference type="GO" id="GO:0006048">
    <property type="term" value="P:UDP-N-acetylglucosamine biosynthetic process"/>
    <property type="evidence" value="ECO:0007669"/>
    <property type="project" value="TreeGrafter"/>
</dbReference>
<feature type="binding site" evidence="6">
    <location>
        <position position="251"/>
    </location>
    <ligand>
        <name>Mg(2+)</name>
        <dbReference type="ChEBI" id="CHEBI:18420"/>
    </ligand>
</feature>
<feature type="domain" description="Alpha-D-phosphohexomutase alpha/beta/alpha" evidence="10">
    <location>
        <begin position="11"/>
        <end position="141"/>
    </location>
</feature>
<dbReference type="Pfam" id="PF02879">
    <property type="entry name" value="PGM_PMM_II"/>
    <property type="match status" value="1"/>
</dbReference>
<protein>
    <recommendedName>
        <fullName evidence="6 8">Phosphoglucosamine mutase</fullName>
        <ecNumber evidence="6 8">5.4.2.10</ecNumber>
    </recommendedName>
</protein>
<dbReference type="PRINTS" id="PR00509">
    <property type="entry name" value="PGMPMM"/>
</dbReference>
<dbReference type="InterPro" id="IPR005841">
    <property type="entry name" value="Alpha-D-phosphohexomutase_SF"/>
</dbReference>
<dbReference type="GO" id="GO:0005975">
    <property type="term" value="P:carbohydrate metabolic process"/>
    <property type="evidence" value="ECO:0007669"/>
    <property type="project" value="InterPro"/>
</dbReference>
<proteinExistence type="inferred from homology"/>
<accession>A0A377JPB1</accession>
<dbReference type="PANTHER" id="PTHR42946:SF1">
    <property type="entry name" value="PHOSPHOGLUCOMUTASE (ALPHA-D-GLUCOSE-1,6-BISPHOSPHATE-DEPENDENT)"/>
    <property type="match status" value="1"/>
</dbReference>
<feature type="binding site" description="via phosphate group" evidence="6">
    <location>
        <position position="108"/>
    </location>
    <ligand>
        <name>Mg(2+)</name>
        <dbReference type="ChEBI" id="CHEBI:18420"/>
    </ligand>
</feature>
<comment type="PTM">
    <text evidence="6">Activated by phosphorylation.</text>
</comment>
<dbReference type="GO" id="GO:0000287">
    <property type="term" value="F:magnesium ion binding"/>
    <property type="evidence" value="ECO:0007669"/>
    <property type="project" value="UniProtKB-UniRule"/>
</dbReference>
<dbReference type="InterPro" id="IPR016055">
    <property type="entry name" value="A-D-PHexomutase_a/b/a-I/II/III"/>
</dbReference>
<feature type="modified residue" description="Phosphoserine" evidence="6">
    <location>
        <position position="108"/>
    </location>
</feature>
<evidence type="ECO:0000256" key="5">
    <source>
        <dbReference type="ARBA" id="ARBA00023235"/>
    </source>
</evidence>
<dbReference type="GO" id="GO:0005829">
    <property type="term" value="C:cytosol"/>
    <property type="evidence" value="ECO:0007669"/>
    <property type="project" value="TreeGrafter"/>
</dbReference>
<sequence>MKKEAKAKETKLFGTDGVRGRAGEVITPSSVIALGSSAGIHFRKHSLTNKILVGKDTRRSGYMIENALVSSLTSVGYDVIQIGPMPTPAVAFLTEDMRCDAGVMISASHNPYDDNGIKFFNHFGYKIAPEEEESIESLYHNPASLQAALKSGEEIGSSKRIDDVVGRYIVHIKNSFPKHLTLRGLRIVCDCANGAAYRVAPIVLRELGADVIAINDEPNGFNINKQCGAMHPEGLAEKVKTYRADVGFALDGDADRLVVVDNEGNIVNGDKLIGALALYQQSIKALKNNAIVATLMSNLALEEMLKNHHITLHRCNVGDKYVWDKMQEFNLNFGGESSGHIIFSDYAKTGDGLVSALQVLALLLQSGKNAKDTLNPFELYPSELINLQVSQKKPLESIVGLQEKLDSITKSGNRHLVRYSGTENKLRILIEGRDSKIVSEQMKSLVEFFQKQL</sequence>
<dbReference type="GO" id="GO:0004615">
    <property type="term" value="F:phosphomannomutase activity"/>
    <property type="evidence" value="ECO:0007669"/>
    <property type="project" value="TreeGrafter"/>
</dbReference>
<dbReference type="InterPro" id="IPR005846">
    <property type="entry name" value="A-D-PHexomutase_a/b/a-III"/>
</dbReference>
<dbReference type="Pfam" id="PF02880">
    <property type="entry name" value="PGM_PMM_III"/>
    <property type="match status" value="1"/>
</dbReference>
<feature type="binding site" evidence="6">
    <location>
        <position position="253"/>
    </location>
    <ligand>
        <name>Mg(2+)</name>
        <dbReference type="ChEBI" id="CHEBI:18420"/>
    </ligand>
</feature>
<comment type="similarity">
    <text evidence="1 6 7">Belongs to the phosphohexose mutase family.</text>
</comment>
<keyword evidence="5 6" id="KW-0413">Isomerase</keyword>
<dbReference type="AlphaFoldDB" id="A0A377JPB1"/>
<dbReference type="NCBIfam" id="TIGR01455">
    <property type="entry name" value="glmM"/>
    <property type="match status" value="1"/>
</dbReference>
<dbReference type="Proteomes" id="UP000255335">
    <property type="component" value="Unassembled WGS sequence"/>
</dbReference>
<evidence type="ECO:0000256" key="1">
    <source>
        <dbReference type="ARBA" id="ARBA00010231"/>
    </source>
</evidence>
<dbReference type="Gene3D" id="3.40.120.10">
    <property type="entry name" value="Alpha-D-Glucose-1,6-Bisphosphate, subunit A, domain 3"/>
    <property type="match status" value="3"/>
</dbReference>
<dbReference type="NCBIfam" id="NF008139">
    <property type="entry name" value="PRK10887.1"/>
    <property type="match status" value="1"/>
</dbReference>
<feature type="domain" description="Alpha-D-phosphohexomutase alpha/beta/alpha" evidence="12">
    <location>
        <begin position="268"/>
        <end position="375"/>
    </location>
</feature>
<feature type="active site" description="Phosphoserine intermediate" evidence="6">
    <location>
        <position position="108"/>
    </location>
</feature>
<organism evidence="13 14">
    <name type="scientific">Helicobacter cinaedi</name>
    <dbReference type="NCBI Taxonomy" id="213"/>
    <lineage>
        <taxon>Bacteria</taxon>
        <taxon>Pseudomonadati</taxon>
        <taxon>Campylobacterota</taxon>
        <taxon>Epsilonproteobacteria</taxon>
        <taxon>Campylobacterales</taxon>
        <taxon>Helicobacteraceae</taxon>
        <taxon>Helicobacter</taxon>
    </lineage>
</organism>
<dbReference type="Pfam" id="PF00408">
    <property type="entry name" value="PGM_PMM_IV"/>
    <property type="match status" value="1"/>
</dbReference>
<dbReference type="InterPro" id="IPR005845">
    <property type="entry name" value="A-D-PHexomutase_a/b/a-II"/>
</dbReference>
<dbReference type="EC" id="5.4.2.10" evidence="6 8"/>
<feature type="binding site" evidence="6">
    <location>
        <position position="255"/>
    </location>
    <ligand>
        <name>Mg(2+)</name>
        <dbReference type="ChEBI" id="CHEBI:18420"/>
    </ligand>
</feature>
<dbReference type="InterPro" id="IPR005844">
    <property type="entry name" value="A-D-PHexomutase_a/b/a-I"/>
</dbReference>
<reference evidence="13 14" key="1">
    <citation type="submission" date="2018-06" db="EMBL/GenBank/DDBJ databases">
        <authorList>
            <consortium name="Pathogen Informatics"/>
            <person name="Doyle S."/>
        </authorList>
    </citation>
    <scope>NUCLEOTIDE SEQUENCE [LARGE SCALE GENOMIC DNA]</scope>
    <source>
        <strain evidence="13 14">NCTC12221</strain>
    </source>
</reference>
<evidence type="ECO:0000259" key="12">
    <source>
        <dbReference type="Pfam" id="PF02880"/>
    </source>
</evidence>
<dbReference type="PROSITE" id="PS00710">
    <property type="entry name" value="PGM_PMM"/>
    <property type="match status" value="1"/>
</dbReference>
<evidence type="ECO:0000313" key="13">
    <source>
        <dbReference type="EMBL" id="STP09454.1"/>
    </source>
</evidence>
<evidence type="ECO:0000256" key="8">
    <source>
        <dbReference type="RuleBase" id="RU004327"/>
    </source>
</evidence>
<dbReference type="InterPro" id="IPR006352">
    <property type="entry name" value="GlmM_bact"/>
</dbReference>
<evidence type="ECO:0000313" key="14">
    <source>
        <dbReference type="Proteomes" id="UP000255335"/>
    </source>
</evidence>
<dbReference type="EMBL" id="UGHZ01000001">
    <property type="protein sequence ID" value="STP09454.1"/>
    <property type="molecule type" value="Genomic_DNA"/>
</dbReference>
<comment type="cofactor">
    <cofactor evidence="6">
        <name>Mg(2+)</name>
        <dbReference type="ChEBI" id="CHEBI:18420"/>
    </cofactor>
    <text evidence="6">Binds 1 Mg(2+) ion per subunit.</text>
</comment>
<comment type="function">
    <text evidence="6 8">Catalyzes the conversion of glucosamine-6-phosphate to glucosamine-1-phosphate.</text>
</comment>
<feature type="domain" description="Alpha-D-phosphohexomutase alpha/beta/alpha" evidence="11">
    <location>
        <begin position="167"/>
        <end position="264"/>
    </location>
</feature>
<evidence type="ECO:0000256" key="3">
    <source>
        <dbReference type="ARBA" id="ARBA00022723"/>
    </source>
</evidence>
<evidence type="ECO:0000259" key="11">
    <source>
        <dbReference type="Pfam" id="PF02879"/>
    </source>
</evidence>
<dbReference type="PANTHER" id="PTHR42946">
    <property type="entry name" value="PHOSPHOHEXOSE MUTASE"/>
    <property type="match status" value="1"/>
</dbReference>
<evidence type="ECO:0000256" key="6">
    <source>
        <dbReference type="HAMAP-Rule" id="MF_01554"/>
    </source>
</evidence>
<dbReference type="GO" id="GO:0008966">
    <property type="term" value="F:phosphoglucosamine mutase activity"/>
    <property type="evidence" value="ECO:0007669"/>
    <property type="project" value="UniProtKB-UniRule"/>
</dbReference>
<keyword evidence="3 6" id="KW-0479">Metal-binding</keyword>
<evidence type="ECO:0000259" key="9">
    <source>
        <dbReference type="Pfam" id="PF00408"/>
    </source>
</evidence>